<keyword evidence="3" id="KW-1185">Reference proteome</keyword>
<feature type="region of interest" description="Disordered" evidence="1">
    <location>
        <begin position="1"/>
        <end position="107"/>
    </location>
</feature>
<evidence type="ECO:0000256" key="1">
    <source>
        <dbReference type="SAM" id="MobiDB-lite"/>
    </source>
</evidence>
<evidence type="ECO:0000313" key="3">
    <source>
        <dbReference type="Proteomes" id="UP000053201"/>
    </source>
</evidence>
<dbReference type="AlphaFoldDB" id="A0A0L0HTJ9"/>
<dbReference type="GeneID" id="27685308"/>
<dbReference type="OrthoDB" id="10359882at2759"/>
<gene>
    <name evidence="2" type="ORF">SPPG_01657</name>
</gene>
<feature type="compositionally biased region" description="Basic residues" evidence="1">
    <location>
        <begin position="46"/>
        <end position="55"/>
    </location>
</feature>
<proteinExistence type="predicted"/>
<dbReference type="Proteomes" id="UP000053201">
    <property type="component" value="Unassembled WGS sequence"/>
</dbReference>
<sequence>MKPIPVTPAPGEDVDSDANDVVPPMAKSAEVVTGKPATDGKESKGRRGRRGRKKQTAKDEDNKDEEAKDKISTSQGLHDQPNDSLPEDLTISTAPASQSKSSIPLHSSPLPLIAKAFDTNYPTTPTSTPTHHSSTTLVPQIPNVSDLYLITDSATHTTYPEAEDANYASVSTSTPIAAEAPDVDMDDLDAFFSSFELENQSTVPAYAYNPSAPPVIPFPPGWDFENSTNTNVGQNQPVIDPTWQGYSDGVSAGLDVNGYDGNWMSSDEFFQNLDNENVPAAGGSIPGVAAACGGGGMNLHGAAPSTLLHTQTPIMTSTLQTYAAPFDNSYNLPATTELWIPPSTCIPGAVTMQQHVNPLDVPPPSVGEVQNWDWTDGMMSANSGLDTACLQDATFGAVSSDPFAEILGNGHIPQQVSHQNQLVQQPQPNYYPQQQVPGAMQGVDIYGNAQWESLGV</sequence>
<organism evidence="2 3">
    <name type="scientific">Spizellomyces punctatus (strain DAOM BR117)</name>
    <dbReference type="NCBI Taxonomy" id="645134"/>
    <lineage>
        <taxon>Eukaryota</taxon>
        <taxon>Fungi</taxon>
        <taxon>Fungi incertae sedis</taxon>
        <taxon>Chytridiomycota</taxon>
        <taxon>Chytridiomycota incertae sedis</taxon>
        <taxon>Chytridiomycetes</taxon>
        <taxon>Spizellomycetales</taxon>
        <taxon>Spizellomycetaceae</taxon>
        <taxon>Spizellomyces</taxon>
    </lineage>
</organism>
<dbReference type="VEuPathDB" id="FungiDB:SPPG_01657"/>
<name>A0A0L0HTJ9_SPIPD</name>
<dbReference type="RefSeq" id="XP_016612264.1">
    <property type="nucleotide sequence ID" value="XM_016749977.1"/>
</dbReference>
<feature type="compositionally biased region" description="Low complexity" evidence="1">
    <location>
        <begin position="97"/>
        <end position="107"/>
    </location>
</feature>
<evidence type="ECO:0000313" key="2">
    <source>
        <dbReference type="EMBL" id="KND04225.1"/>
    </source>
</evidence>
<protein>
    <submittedName>
        <fullName evidence="2">Uncharacterized protein</fullName>
    </submittedName>
</protein>
<feature type="compositionally biased region" description="Basic and acidic residues" evidence="1">
    <location>
        <begin position="56"/>
        <end position="71"/>
    </location>
</feature>
<accession>A0A0L0HTJ9</accession>
<dbReference type="InParanoid" id="A0A0L0HTJ9"/>
<dbReference type="EMBL" id="KQ257451">
    <property type="protein sequence ID" value="KND04225.1"/>
    <property type="molecule type" value="Genomic_DNA"/>
</dbReference>
<reference evidence="2 3" key="1">
    <citation type="submission" date="2009-08" db="EMBL/GenBank/DDBJ databases">
        <title>The Genome Sequence of Spizellomyces punctatus strain DAOM BR117.</title>
        <authorList>
            <consortium name="The Broad Institute Genome Sequencing Platform"/>
            <person name="Russ C."/>
            <person name="Cuomo C."/>
            <person name="Shea T."/>
            <person name="Young S.K."/>
            <person name="Zeng Q."/>
            <person name="Koehrsen M."/>
            <person name="Haas B."/>
            <person name="Borodovsky M."/>
            <person name="Guigo R."/>
            <person name="Alvarado L."/>
            <person name="Berlin A."/>
            <person name="Bochicchio J."/>
            <person name="Borenstein D."/>
            <person name="Chapman S."/>
            <person name="Chen Z."/>
            <person name="Engels R."/>
            <person name="Freedman E."/>
            <person name="Gellesch M."/>
            <person name="Goldberg J."/>
            <person name="Griggs A."/>
            <person name="Gujja S."/>
            <person name="Heiman D."/>
            <person name="Hepburn T."/>
            <person name="Howarth C."/>
            <person name="Jen D."/>
            <person name="Larson L."/>
            <person name="Lewis B."/>
            <person name="Mehta T."/>
            <person name="Park D."/>
            <person name="Pearson M."/>
            <person name="Roberts A."/>
            <person name="Saif S."/>
            <person name="Shenoy N."/>
            <person name="Sisk P."/>
            <person name="Stolte C."/>
            <person name="Sykes S."/>
            <person name="Thomson T."/>
            <person name="Walk T."/>
            <person name="White J."/>
            <person name="Yandava C."/>
            <person name="Burger G."/>
            <person name="Gray M.W."/>
            <person name="Holland P.W.H."/>
            <person name="King N."/>
            <person name="Lang F.B.F."/>
            <person name="Roger A.J."/>
            <person name="Ruiz-Trillo I."/>
            <person name="Lander E."/>
            <person name="Nusbaum C."/>
        </authorList>
    </citation>
    <scope>NUCLEOTIDE SEQUENCE [LARGE SCALE GENOMIC DNA]</scope>
    <source>
        <strain evidence="2 3">DAOM BR117</strain>
    </source>
</reference>